<dbReference type="EMBL" id="BAFN01000001">
    <property type="protein sequence ID" value="GAN35143.1"/>
    <property type="molecule type" value="Genomic_DNA"/>
</dbReference>
<dbReference type="PRINTS" id="PR00505">
    <property type="entry name" value="D12N6MTFRASE"/>
</dbReference>
<dbReference type="GO" id="GO:0008168">
    <property type="term" value="F:methyltransferase activity"/>
    <property type="evidence" value="ECO:0007669"/>
    <property type="project" value="UniProtKB-KW"/>
</dbReference>
<evidence type="ECO:0000256" key="6">
    <source>
        <dbReference type="ARBA" id="ARBA00047942"/>
    </source>
</evidence>
<keyword evidence="8" id="KW-1185">Reference proteome</keyword>
<evidence type="ECO:0000256" key="2">
    <source>
        <dbReference type="ARBA" id="ARBA00011900"/>
    </source>
</evidence>
<dbReference type="InterPro" id="IPR012263">
    <property type="entry name" value="M_m6A_EcoRV"/>
</dbReference>
<keyword evidence="4" id="KW-0808">Transferase</keyword>
<protein>
    <recommendedName>
        <fullName evidence="2">site-specific DNA-methyltransferase (adenine-specific)</fullName>
        <ecNumber evidence="2">2.1.1.72</ecNumber>
    </recommendedName>
</protein>
<evidence type="ECO:0000313" key="7">
    <source>
        <dbReference type="EMBL" id="GAN35143.1"/>
    </source>
</evidence>
<evidence type="ECO:0000256" key="1">
    <source>
        <dbReference type="ARBA" id="ARBA00006594"/>
    </source>
</evidence>
<dbReference type="NCBIfam" id="TIGR00571">
    <property type="entry name" value="dam"/>
    <property type="match status" value="1"/>
</dbReference>
<dbReference type="PANTHER" id="PTHR30481">
    <property type="entry name" value="DNA ADENINE METHYLASE"/>
    <property type="match status" value="1"/>
</dbReference>
<dbReference type="SUPFAM" id="SSF53335">
    <property type="entry name" value="S-adenosyl-L-methionine-dependent methyltransferases"/>
    <property type="match status" value="1"/>
</dbReference>
<evidence type="ECO:0000256" key="4">
    <source>
        <dbReference type="ARBA" id="ARBA00022679"/>
    </source>
</evidence>
<comment type="caution">
    <text evidence="7">The sequence shown here is derived from an EMBL/GenBank/DDBJ whole genome shotgun (WGS) entry which is preliminary data.</text>
</comment>
<comment type="similarity">
    <text evidence="1">Belongs to the N(4)/N(6)-methyltransferase family.</text>
</comment>
<dbReference type="Pfam" id="PF02086">
    <property type="entry name" value="MethyltransfD12"/>
    <property type="match status" value="1"/>
</dbReference>
<dbReference type="Proteomes" id="UP000032309">
    <property type="component" value="Unassembled WGS sequence"/>
</dbReference>
<dbReference type="Gene3D" id="1.10.1020.10">
    <property type="entry name" value="Adenine-specific Methyltransferase, Domain 2"/>
    <property type="match status" value="1"/>
</dbReference>
<gene>
    <name evidence="7" type="ORF">BROSI_A3689</name>
</gene>
<evidence type="ECO:0000256" key="5">
    <source>
        <dbReference type="ARBA" id="ARBA00022691"/>
    </source>
</evidence>
<dbReference type="InterPro" id="IPR012327">
    <property type="entry name" value="MeTrfase_D12"/>
</dbReference>
<keyword evidence="3 7" id="KW-0489">Methyltransferase</keyword>
<proteinExistence type="inferred from homology"/>
<dbReference type="InterPro" id="IPR023095">
    <property type="entry name" value="Ade_MeTrfase_dom_2"/>
</dbReference>
<organism evidence="7 8">
    <name type="scientific">Candidatus Brocadia sinica JPN1</name>
    <dbReference type="NCBI Taxonomy" id="1197129"/>
    <lineage>
        <taxon>Bacteria</taxon>
        <taxon>Pseudomonadati</taxon>
        <taxon>Planctomycetota</taxon>
        <taxon>Candidatus Brocadiia</taxon>
        <taxon>Candidatus Brocadiales</taxon>
        <taxon>Candidatus Brocadiaceae</taxon>
        <taxon>Candidatus Brocadia</taxon>
    </lineage>
</organism>
<comment type="catalytic activity">
    <reaction evidence="6">
        <text>a 2'-deoxyadenosine in DNA + S-adenosyl-L-methionine = an N(6)-methyl-2'-deoxyadenosine in DNA + S-adenosyl-L-homocysteine + H(+)</text>
        <dbReference type="Rhea" id="RHEA:15197"/>
        <dbReference type="Rhea" id="RHEA-COMP:12418"/>
        <dbReference type="Rhea" id="RHEA-COMP:12419"/>
        <dbReference type="ChEBI" id="CHEBI:15378"/>
        <dbReference type="ChEBI" id="CHEBI:57856"/>
        <dbReference type="ChEBI" id="CHEBI:59789"/>
        <dbReference type="ChEBI" id="CHEBI:90615"/>
        <dbReference type="ChEBI" id="CHEBI:90616"/>
        <dbReference type="EC" id="2.1.1.72"/>
    </reaction>
</comment>
<dbReference type="EC" id="2.1.1.72" evidence="2"/>
<dbReference type="GO" id="GO:0032259">
    <property type="term" value="P:methylation"/>
    <property type="evidence" value="ECO:0007669"/>
    <property type="project" value="UniProtKB-KW"/>
</dbReference>
<sequence length="285" mass="32881">MYNISKKTMTISATKNLRSPLARIGGKGLLAGWLSEKIPEHTLYCEPFCGAGHLLFSKTPSQVEVINDIDNHLVNFFKIIQEPGKCQMLTNLLDYMPYSRNLWQELRTQWKQCSIPGDPVEASAQWFYLNRTCFSGDQKRGGFAVPSTTGRNPAQSFRTAIDTFDDIARRLRNVTIENLPYAECIKRYDSETTLFYCDPPYLNSEHYYGKDSFGQDDHRTLAGLLHGIKGKVMITHYQNSLYDELYRGWHRHEYSSFKGSHKSTGESKPKTVECLWTNFEREFNQ</sequence>
<dbReference type="PIRSF" id="PIRSF000398">
    <property type="entry name" value="M_m6A_EcoRV"/>
    <property type="match status" value="1"/>
</dbReference>
<dbReference type="Gene3D" id="3.40.50.150">
    <property type="entry name" value="Vaccinia Virus protein VP39"/>
    <property type="match status" value="1"/>
</dbReference>
<evidence type="ECO:0000256" key="3">
    <source>
        <dbReference type="ARBA" id="ARBA00022603"/>
    </source>
</evidence>
<accession>A0ABQ0K2L9</accession>
<reference evidence="8" key="1">
    <citation type="journal article" date="2015" name="Genome Announc.">
        <title>Draft Genome Sequence of an Anaerobic Ammonium-Oxidizing Bacterium, "Candidatus Brocadia sinica".</title>
        <authorList>
            <person name="Oshiki M."/>
            <person name="Shinyako-Hata K."/>
            <person name="Satoh H."/>
            <person name="Okabe S."/>
        </authorList>
    </citation>
    <scope>NUCLEOTIDE SEQUENCE [LARGE SCALE GENOMIC DNA]</scope>
    <source>
        <strain evidence="8">JPN1</strain>
    </source>
</reference>
<evidence type="ECO:0000313" key="8">
    <source>
        <dbReference type="Proteomes" id="UP000032309"/>
    </source>
</evidence>
<dbReference type="InterPro" id="IPR029063">
    <property type="entry name" value="SAM-dependent_MTases_sf"/>
</dbReference>
<name>A0ABQ0K2L9_9BACT</name>
<keyword evidence="5" id="KW-0949">S-adenosyl-L-methionine</keyword>